<keyword evidence="8" id="KW-0472">Membrane</keyword>
<evidence type="ECO:0000256" key="5">
    <source>
        <dbReference type="ARBA" id="ARBA00023054"/>
    </source>
</evidence>
<dbReference type="Gene3D" id="1.10.418.10">
    <property type="entry name" value="Calponin-like domain"/>
    <property type="match status" value="1"/>
</dbReference>
<keyword evidence="8" id="KW-0812">Transmembrane</keyword>
<evidence type="ECO:0000256" key="2">
    <source>
        <dbReference type="ARBA" id="ARBA00006946"/>
    </source>
</evidence>
<dbReference type="GO" id="GO:0005874">
    <property type="term" value="C:microtubule"/>
    <property type="evidence" value="ECO:0007669"/>
    <property type="project" value="UniProtKB-KW"/>
</dbReference>
<reference evidence="10" key="1">
    <citation type="submission" date="2022-11" db="EMBL/GenBank/DDBJ databases">
        <authorList>
            <person name="Kikuchi T."/>
        </authorList>
    </citation>
    <scope>NUCLEOTIDE SEQUENCE</scope>
    <source>
        <strain evidence="10">PS1010</strain>
    </source>
</reference>
<dbReference type="InterPro" id="IPR036872">
    <property type="entry name" value="CH_dom_sf"/>
</dbReference>
<organism evidence="10 11">
    <name type="scientific">Caenorhabditis angaria</name>
    <dbReference type="NCBI Taxonomy" id="860376"/>
    <lineage>
        <taxon>Eukaryota</taxon>
        <taxon>Metazoa</taxon>
        <taxon>Ecdysozoa</taxon>
        <taxon>Nematoda</taxon>
        <taxon>Chromadorea</taxon>
        <taxon>Rhabditida</taxon>
        <taxon>Rhabditina</taxon>
        <taxon>Rhabditomorpha</taxon>
        <taxon>Rhabditoidea</taxon>
        <taxon>Rhabditidae</taxon>
        <taxon>Peloderinae</taxon>
        <taxon>Caenorhabditis</taxon>
    </lineage>
</organism>
<comment type="similarity">
    <text evidence="2">Belongs to the hook family.</text>
</comment>
<keyword evidence="4" id="KW-0493">Microtubule</keyword>
<dbReference type="GO" id="GO:0031122">
    <property type="term" value="P:cytoplasmic microtubule organization"/>
    <property type="evidence" value="ECO:0007669"/>
    <property type="project" value="TreeGrafter"/>
</dbReference>
<dbReference type="PANTHER" id="PTHR18947:SF39">
    <property type="entry name" value="PROTEIN HOOK"/>
    <property type="match status" value="1"/>
</dbReference>
<feature type="domain" description="HOOK N-terminal" evidence="9">
    <location>
        <begin position="33"/>
        <end position="121"/>
    </location>
</feature>
<feature type="coiled-coil region" evidence="7">
    <location>
        <begin position="432"/>
        <end position="685"/>
    </location>
</feature>
<evidence type="ECO:0000259" key="9">
    <source>
        <dbReference type="Pfam" id="PF19047"/>
    </source>
</evidence>
<dbReference type="InterPro" id="IPR043936">
    <property type="entry name" value="HOOK_N"/>
</dbReference>
<evidence type="ECO:0000256" key="8">
    <source>
        <dbReference type="SAM" id="Phobius"/>
    </source>
</evidence>
<dbReference type="EMBL" id="CANHGI010000002">
    <property type="protein sequence ID" value="CAI5443328.1"/>
    <property type="molecule type" value="Genomic_DNA"/>
</dbReference>
<keyword evidence="11" id="KW-1185">Reference proteome</keyword>
<dbReference type="GO" id="GO:0051959">
    <property type="term" value="F:dynein light intermediate chain binding"/>
    <property type="evidence" value="ECO:0007669"/>
    <property type="project" value="TreeGrafter"/>
</dbReference>
<comment type="caution">
    <text evidence="10">The sequence shown here is derived from an EMBL/GenBank/DDBJ whole genome shotgun (WGS) entry which is preliminary data.</text>
</comment>
<dbReference type="AlphaFoldDB" id="A0A9P1IED5"/>
<protein>
    <recommendedName>
        <fullName evidence="9">HOOK N-terminal domain-containing protein</fullName>
    </recommendedName>
</protein>
<keyword evidence="5 7" id="KW-0175">Coiled coil</keyword>
<name>A0A9P1IED5_9PELO</name>
<dbReference type="GO" id="GO:0008017">
    <property type="term" value="F:microtubule binding"/>
    <property type="evidence" value="ECO:0007669"/>
    <property type="project" value="TreeGrafter"/>
</dbReference>
<evidence type="ECO:0000313" key="10">
    <source>
        <dbReference type="EMBL" id="CAI5443328.1"/>
    </source>
</evidence>
<dbReference type="OrthoDB" id="49395at2759"/>
<feature type="coiled-coil region" evidence="7">
    <location>
        <begin position="231"/>
        <end position="400"/>
    </location>
</feature>
<dbReference type="Gene3D" id="1.10.287.1490">
    <property type="match status" value="1"/>
</dbReference>
<dbReference type="SUPFAM" id="SSF116907">
    <property type="entry name" value="Hook domain"/>
    <property type="match status" value="1"/>
</dbReference>
<dbReference type="GO" id="GO:0005737">
    <property type="term" value="C:cytoplasm"/>
    <property type="evidence" value="ECO:0007669"/>
    <property type="project" value="TreeGrafter"/>
</dbReference>
<sequence length="760" mass="87677">MVDSDNDLLTENAANQAENSAENDVFQKKKEDLANLVLWFSGIDATNKNLNDPVDLVSGRAFAEILNRIDDIHFDSIWLESMPESTSRTNIVVKQSNLRKLWRKIDMYIREILRRKLETDRYFEIDSKVCGSEETDLPVALEFAMLICTLAHVGRNKEDFVLYSKDLSLKYSTEMSNVVRMITEIMRDIPEINEQRVTSDEELTSDGEFNNSNFAERSFAGKEQRISVGSNAGYKQEIEHMLKQIDDLQNHKKQLECDVESLQKHLENAQNHSIISQTSTVSSTVTADTVAILEEKNEELLKKRREAEDKINELEGQLEQIKGTLQEISDENENMKRNEKMVKQMKQEMQNTKDNLEIWREKAEKLEFDGELLKKKEKEIKDLMTQIKLLNHRLEHHVKQSTQDEGNKTEMANLRQHIGSLKADIVAKDVELVSKESTITKIEEELINLKERVKDLEDRKEELTEERNRLQEKMIKMRDSITMRSLHDSMFDGDVVEFERSDKLSLEIENQRLMERIQELESLEPLKGEILTLKSRNSVLEQETQIAHKQIDEKQKEIQELMEKLEKNQQTTSGGVVELKVQLEKISLSEEKALQNAEKAEKKLAEIQLELDQKTEEMKKFEQILNKSKIVIDGLEEQLKMAEIETSGNGQTTSVQQFKQLQAENEKLERKVSELENQLHTAITSYEQENRLLTSAAHQIVLNRSAEEVLYSPQSANSTLSHQKQPSALSWRVSLLLIIIPLLMILTLCGVSSFLAPPNA</sequence>
<evidence type="ECO:0000256" key="7">
    <source>
        <dbReference type="SAM" id="Coils"/>
    </source>
</evidence>
<feature type="transmembrane region" description="Helical" evidence="8">
    <location>
        <begin position="731"/>
        <end position="756"/>
    </location>
</feature>
<keyword evidence="8" id="KW-1133">Transmembrane helix</keyword>
<gene>
    <name evidence="10" type="ORF">CAMP_LOCUS5965</name>
</gene>
<keyword evidence="6" id="KW-0206">Cytoskeleton</keyword>
<dbReference type="GO" id="GO:0005813">
    <property type="term" value="C:centrosome"/>
    <property type="evidence" value="ECO:0007669"/>
    <property type="project" value="TreeGrafter"/>
</dbReference>
<dbReference type="Proteomes" id="UP001152747">
    <property type="component" value="Unassembled WGS sequence"/>
</dbReference>
<dbReference type="GO" id="GO:0030705">
    <property type="term" value="P:cytoskeleton-dependent intracellular transport"/>
    <property type="evidence" value="ECO:0007669"/>
    <property type="project" value="InterPro"/>
</dbReference>
<proteinExistence type="inferred from homology"/>
<evidence type="ECO:0000313" key="11">
    <source>
        <dbReference type="Proteomes" id="UP001152747"/>
    </source>
</evidence>
<comment type="subcellular location">
    <subcellularLocation>
        <location evidence="1">Cytoplasm</location>
        <location evidence="1">Cytoskeleton</location>
    </subcellularLocation>
</comment>
<keyword evidence="3" id="KW-0963">Cytoplasm</keyword>
<evidence type="ECO:0000256" key="4">
    <source>
        <dbReference type="ARBA" id="ARBA00022701"/>
    </source>
</evidence>
<evidence type="ECO:0000256" key="3">
    <source>
        <dbReference type="ARBA" id="ARBA00022490"/>
    </source>
</evidence>
<evidence type="ECO:0000256" key="6">
    <source>
        <dbReference type="ARBA" id="ARBA00023212"/>
    </source>
</evidence>
<evidence type="ECO:0000256" key="1">
    <source>
        <dbReference type="ARBA" id="ARBA00004245"/>
    </source>
</evidence>
<dbReference type="Pfam" id="PF19047">
    <property type="entry name" value="HOOK_N"/>
    <property type="match status" value="1"/>
</dbReference>
<dbReference type="PANTHER" id="PTHR18947">
    <property type="entry name" value="HOOK PROTEINS"/>
    <property type="match status" value="1"/>
</dbReference>
<accession>A0A9P1IED5</accession>